<keyword evidence="5" id="KW-1185">Reference proteome</keyword>
<evidence type="ECO:0000259" key="2">
    <source>
        <dbReference type="Pfam" id="PF00125"/>
    </source>
</evidence>
<dbReference type="SMART" id="SM00428">
    <property type="entry name" value="H3"/>
    <property type="match status" value="1"/>
</dbReference>
<dbReference type="EMBL" id="KI545953">
    <property type="protein sequence ID" value="EST49319.1"/>
    <property type="molecule type" value="Genomic_DNA"/>
</dbReference>
<dbReference type="Gene3D" id="1.10.20.10">
    <property type="entry name" value="Histone, subunit A"/>
    <property type="match status" value="1"/>
</dbReference>
<protein>
    <submittedName>
        <fullName evidence="3">Histone H3</fullName>
    </submittedName>
</protein>
<dbReference type="InterPro" id="IPR009072">
    <property type="entry name" value="Histone-fold"/>
</dbReference>
<name>V6M7B1_9EUKA</name>
<dbReference type="GO" id="GO:0003677">
    <property type="term" value="F:DNA binding"/>
    <property type="evidence" value="ECO:0007669"/>
    <property type="project" value="InterPro"/>
</dbReference>
<evidence type="ECO:0000313" key="3">
    <source>
        <dbReference type="EMBL" id="EST49319.1"/>
    </source>
</evidence>
<dbReference type="VEuPathDB" id="GiardiaDB:SS50377_26851"/>
<evidence type="ECO:0000313" key="4">
    <source>
        <dbReference type="EMBL" id="KAH0570571.1"/>
    </source>
</evidence>
<evidence type="ECO:0000256" key="1">
    <source>
        <dbReference type="ARBA" id="ARBA00010343"/>
    </source>
</evidence>
<dbReference type="GO" id="GO:0046982">
    <property type="term" value="F:protein heterodimerization activity"/>
    <property type="evidence" value="ECO:0007669"/>
    <property type="project" value="InterPro"/>
</dbReference>
<dbReference type="GO" id="GO:0030527">
    <property type="term" value="F:structural constituent of chromatin"/>
    <property type="evidence" value="ECO:0007669"/>
    <property type="project" value="InterPro"/>
</dbReference>
<comment type="similarity">
    <text evidence="1">Belongs to the histone H3 family.</text>
</comment>
<feature type="domain" description="Core Histone H2A/H2B/H3" evidence="2">
    <location>
        <begin position="39"/>
        <end position="123"/>
    </location>
</feature>
<reference evidence="4" key="2">
    <citation type="submission" date="2020-12" db="EMBL/GenBank/DDBJ databases">
        <title>New Spironucleus salmonicida genome in near-complete chromosomes.</title>
        <authorList>
            <person name="Xu F."/>
            <person name="Kurt Z."/>
            <person name="Jimenez-Gonzalez A."/>
            <person name="Astvaldsson A."/>
            <person name="Andersson J.O."/>
            <person name="Svard S.G."/>
        </authorList>
    </citation>
    <scope>NUCLEOTIDE SEQUENCE</scope>
    <source>
        <strain evidence="4">ATCC 50377</strain>
    </source>
</reference>
<dbReference type="EMBL" id="AUWU02000007">
    <property type="protein sequence ID" value="KAH0570571.1"/>
    <property type="molecule type" value="Genomic_DNA"/>
</dbReference>
<dbReference type="InterPro" id="IPR000164">
    <property type="entry name" value="Histone_H3/CENP-A"/>
</dbReference>
<dbReference type="OrthoDB" id="420022at2759"/>
<dbReference type="PANTHER" id="PTHR11426">
    <property type="entry name" value="HISTONE H3"/>
    <property type="match status" value="1"/>
</dbReference>
<evidence type="ECO:0000313" key="5">
    <source>
        <dbReference type="Proteomes" id="UP000018208"/>
    </source>
</evidence>
<dbReference type="Pfam" id="PF00125">
    <property type="entry name" value="Histone"/>
    <property type="match status" value="1"/>
</dbReference>
<dbReference type="SUPFAM" id="SSF47113">
    <property type="entry name" value="Histone-fold"/>
    <property type="match status" value="1"/>
</dbReference>
<dbReference type="Proteomes" id="UP000018208">
    <property type="component" value="Unassembled WGS sequence"/>
</dbReference>
<proteinExistence type="inferred from homology"/>
<organism evidence="3">
    <name type="scientific">Spironucleus salmonicida</name>
    <dbReference type="NCBI Taxonomy" id="348837"/>
    <lineage>
        <taxon>Eukaryota</taxon>
        <taxon>Metamonada</taxon>
        <taxon>Diplomonadida</taxon>
        <taxon>Hexamitidae</taxon>
        <taxon>Hexamitinae</taxon>
        <taxon>Spironucleus</taxon>
    </lineage>
</organism>
<dbReference type="AlphaFoldDB" id="V6M7B1"/>
<sequence>MAIFKFVADAKAFRTSNKKPRQSIVVKNQPLKKPIVLKKSKAMVEVQKQQKMTNLVVPKSAFALLVRAITRKRHAEFRFQNLALECLQQATEAILIRILSDCVMLAEHAKRVTIMDRDMRLLIMILRPSWNFQ</sequence>
<dbReference type="GO" id="GO:0000786">
    <property type="term" value="C:nucleosome"/>
    <property type="evidence" value="ECO:0007669"/>
    <property type="project" value="InterPro"/>
</dbReference>
<reference evidence="3 4" key="1">
    <citation type="journal article" date="2014" name="PLoS Genet.">
        <title>The Genome of Spironucleus salmonicida Highlights a Fish Pathogen Adapted to Fluctuating Environments.</title>
        <authorList>
            <person name="Xu F."/>
            <person name="Jerlstrom-Hultqvist J."/>
            <person name="Einarsson E."/>
            <person name="Astvaldsson A."/>
            <person name="Svard S.G."/>
            <person name="Andersson J.O."/>
        </authorList>
    </citation>
    <scope>NUCLEOTIDE SEQUENCE</scope>
    <source>
        <strain evidence="4">ATCC 50377</strain>
    </source>
</reference>
<dbReference type="InterPro" id="IPR007125">
    <property type="entry name" value="H2A/H2B/H3"/>
</dbReference>
<gene>
    <name evidence="3" type="ORF">SS50377_10544</name>
    <name evidence="4" type="ORF">SS50377_26851</name>
</gene>
<accession>V6M7B1</accession>